<organism evidence="1 2">
    <name type="scientific">Candidatus Erwinia dacicola</name>
    <dbReference type="NCBI Taxonomy" id="252393"/>
    <lineage>
        <taxon>Bacteria</taxon>
        <taxon>Pseudomonadati</taxon>
        <taxon>Pseudomonadota</taxon>
        <taxon>Gammaproteobacteria</taxon>
        <taxon>Enterobacterales</taxon>
        <taxon>Erwiniaceae</taxon>
        <taxon>Erwinia</taxon>
    </lineage>
</organism>
<keyword evidence="2" id="KW-1185">Reference proteome</keyword>
<dbReference type="EMBL" id="LJAM02001004">
    <property type="protein sequence ID" value="RAP64298.1"/>
    <property type="molecule type" value="Genomic_DNA"/>
</dbReference>
<sequence>MFLTVNQLAWSVIAATIPLNFLPQLPGRWASTGLLCLALLLAQLRWAMVAKVGLVLLLFVWSAGSGNTLLENIHRSSPSRWCKFTYSLPVR</sequence>
<name>A0A328TA74_9GAMM</name>
<comment type="caution">
    <text evidence="1">The sequence shown here is derived from an EMBL/GenBank/DDBJ whole genome shotgun (WGS) entry which is preliminary data.</text>
</comment>
<proteinExistence type="predicted"/>
<evidence type="ECO:0000313" key="1">
    <source>
        <dbReference type="EMBL" id="RAP64298.1"/>
    </source>
</evidence>
<dbReference type="AlphaFoldDB" id="A0A328TA74"/>
<accession>A0A328TA74</accession>
<evidence type="ECO:0000313" key="2">
    <source>
        <dbReference type="Proteomes" id="UP000244334"/>
    </source>
</evidence>
<dbReference type="Proteomes" id="UP000244334">
    <property type="component" value="Unassembled WGS sequence"/>
</dbReference>
<protein>
    <submittedName>
        <fullName evidence="1">Recombination 2 domain protein</fullName>
    </submittedName>
</protein>
<gene>
    <name evidence="1" type="primary">ycaI</name>
    <name evidence="1" type="ORF">ACZ87_04059</name>
</gene>
<reference evidence="1" key="1">
    <citation type="submission" date="2018-04" db="EMBL/GenBank/DDBJ databases">
        <title>Genomes of the Obligate Erwinia dacicola and Facultative Enterobacter sp. OLF Endosymbionts of the Olive Fruit fly, Bactrocera oleae.</title>
        <authorList>
            <person name="Estes A.M."/>
            <person name="Hearn D.J."/>
            <person name="Agarwal S."/>
            <person name="Pierson E.A."/>
            <person name="Dunning-Hotopp J.C."/>
        </authorList>
    </citation>
    <scope>NUCLEOTIDE SEQUENCE [LARGE SCALE GENOMIC DNA]</scope>
    <source>
        <strain evidence="1">Oroville</strain>
    </source>
</reference>